<dbReference type="PANTHER" id="PTHR15002">
    <property type="entry name" value="RIBOSOMAL BIOGENESIS PROTEIN LAS1L"/>
    <property type="match status" value="1"/>
</dbReference>
<evidence type="ECO:0008006" key="3">
    <source>
        <dbReference type="Google" id="ProtNLM"/>
    </source>
</evidence>
<dbReference type="STRING" id="1077348.A0A2G8SBF4"/>
<reference evidence="1 2" key="1">
    <citation type="journal article" date="2015" name="Sci. Rep.">
        <title>Chromosome-level genome map provides insights into diverse defense mechanisms in the medicinal fungus Ganoderma sinense.</title>
        <authorList>
            <person name="Zhu Y."/>
            <person name="Xu J."/>
            <person name="Sun C."/>
            <person name="Zhou S."/>
            <person name="Xu H."/>
            <person name="Nelson D.R."/>
            <person name="Qian J."/>
            <person name="Song J."/>
            <person name="Luo H."/>
            <person name="Xiang L."/>
            <person name="Li Y."/>
            <person name="Xu Z."/>
            <person name="Ji A."/>
            <person name="Wang L."/>
            <person name="Lu S."/>
            <person name="Hayward A."/>
            <person name="Sun W."/>
            <person name="Li X."/>
            <person name="Schwartz D.C."/>
            <person name="Wang Y."/>
            <person name="Chen S."/>
        </authorList>
    </citation>
    <scope>NUCLEOTIDE SEQUENCE [LARGE SCALE GENOMIC DNA]</scope>
    <source>
        <strain evidence="1 2">ZZ0214-1</strain>
    </source>
</reference>
<dbReference type="EMBL" id="AYKW01000013">
    <property type="protein sequence ID" value="PIL30928.1"/>
    <property type="molecule type" value="Genomic_DNA"/>
</dbReference>
<dbReference type="GO" id="GO:0000460">
    <property type="term" value="P:maturation of 5.8S rRNA"/>
    <property type="evidence" value="ECO:0007669"/>
    <property type="project" value="TreeGrafter"/>
</dbReference>
<dbReference type="GO" id="GO:0000470">
    <property type="term" value="P:maturation of LSU-rRNA"/>
    <property type="evidence" value="ECO:0007669"/>
    <property type="project" value="TreeGrafter"/>
</dbReference>
<dbReference type="OrthoDB" id="10263222at2759"/>
<dbReference type="AlphaFoldDB" id="A0A2G8SBF4"/>
<dbReference type="Pfam" id="PF04031">
    <property type="entry name" value="Las1"/>
    <property type="match status" value="1"/>
</dbReference>
<dbReference type="Proteomes" id="UP000230002">
    <property type="component" value="Unassembled WGS sequence"/>
</dbReference>
<accession>A0A2G8SBF4</accession>
<evidence type="ECO:0000313" key="2">
    <source>
        <dbReference type="Proteomes" id="UP000230002"/>
    </source>
</evidence>
<dbReference type="GO" id="GO:0090730">
    <property type="term" value="C:Las1 complex"/>
    <property type="evidence" value="ECO:0007669"/>
    <property type="project" value="InterPro"/>
</dbReference>
<dbReference type="GO" id="GO:0004519">
    <property type="term" value="F:endonuclease activity"/>
    <property type="evidence" value="ECO:0007669"/>
    <property type="project" value="InterPro"/>
</dbReference>
<protein>
    <recommendedName>
        <fullName evidence="3">Las1-domain-containing protein</fullName>
    </recommendedName>
</protein>
<name>A0A2G8SBF4_9APHY</name>
<dbReference type="InterPro" id="IPR007174">
    <property type="entry name" value="Las1"/>
</dbReference>
<dbReference type="PANTHER" id="PTHR15002:SF0">
    <property type="entry name" value="RIBOSOMAL BIOGENESIS PROTEIN LAS1L"/>
    <property type="match status" value="1"/>
</dbReference>
<sequence>MRLPRRVPWEHLGELEQVCSWIYTDENDLDAKQRAVNRLAAWKAAVPLPHALESTHAILSVILQDGTTATSSSYLSLRMSYATSIIRLVNGLVDPLQLGAYARSIHSIAQQLGLPAWFVELRHAATHEDLPSLEVLRDAARQAMGWLLNNYFLPTVNPAAPSGGSAPALRPLAPLLKQYKTIMKATTRDATLHVQYRAEIAKMTRDVERWIAEAKVAAASASGGVGWEDVQEDGDDEDAQEKWALDRLAEVLLEKGMLVPLSKKKRITSDQSSLALPRSSIAIWSPLLTHLQSLHPTLAVRLVTAITTYLSRSPAPSPPNTDFGAETVSLAMVIDEPKTDTTYDVCLASWAKWLADNCATGVPDQEDAAELREGVIVRIVSALRPDRVDSNGTASKAANALLQALSAERPKLAAALSVLNQGPAQAPEGWDDTVMNVMDTRLNALLALSKTINEGKEASPAPATSPVETVELPPGWRKLTERDGWRPVPIGVYVACP</sequence>
<proteinExistence type="predicted"/>
<comment type="caution">
    <text evidence="1">The sequence shown here is derived from an EMBL/GenBank/DDBJ whole genome shotgun (WGS) entry which is preliminary data.</text>
</comment>
<evidence type="ECO:0000313" key="1">
    <source>
        <dbReference type="EMBL" id="PIL30928.1"/>
    </source>
</evidence>
<organism evidence="1 2">
    <name type="scientific">Ganoderma sinense ZZ0214-1</name>
    <dbReference type="NCBI Taxonomy" id="1077348"/>
    <lineage>
        <taxon>Eukaryota</taxon>
        <taxon>Fungi</taxon>
        <taxon>Dikarya</taxon>
        <taxon>Basidiomycota</taxon>
        <taxon>Agaricomycotina</taxon>
        <taxon>Agaricomycetes</taxon>
        <taxon>Polyporales</taxon>
        <taxon>Polyporaceae</taxon>
        <taxon>Ganoderma</taxon>
    </lineage>
</organism>
<dbReference type="GO" id="GO:0030687">
    <property type="term" value="C:preribosome, large subunit precursor"/>
    <property type="evidence" value="ECO:0007669"/>
    <property type="project" value="TreeGrafter"/>
</dbReference>
<gene>
    <name evidence="1" type="ORF">GSI_07097</name>
</gene>
<keyword evidence="2" id="KW-1185">Reference proteome</keyword>